<dbReference type="PANTHER" id="PTHR31896:SF64">
    <property type="entry name" value="TRICHOTHECENE 3-O-ACETYLTRANSFERASE"/>
    <property type="match status" value="1"/>
</dbReference>
<keyword evidence="1" id="KW-0808">Transferase</keyword>
<dbReference type="OMA" id="WELHCNA"/>
<dbReference type="Proteomes" id="UP000014254">
    <property type="component" value="Unassembled WGS sequence"/>
</dbReference>
<dbReference type="PANTHER" id="PTHR31896">
    <property type="entry name" value="FAMILY REGULATORY PROTEIN, PUTATIVE (AFU_ORTHOLOGUE AFUA_3G14730)-RELATED"/>
    <property type="match status" value="1"/>
</dbReference>
<dbReference type="STRING" id="1220926.S2KHX7"/>
<dbReference type="GO" id="GO:0016740">
    <property type="term" value="F:transferase activity"/>
    <property type="evidence" value="ECO:0007669"/>
    <property type="project" value="UniProtKB-KW"/>
</dbReference>
<evidence type="ECO:0000313" key="2">
    <source>
        <dbReference type="EMBL" id="EPB92015.1"/>
    </source>
</evidence>
<organism evidence="2 3">
    <name type="scientific">Mucor circinelloides f. circinelloides (strain 1006PhL)</name>
    <name type="common">Mucormycosis agent</name>
    <name type="synonym">Calyptromyces circinelloides</name>
    <dbReference type="NCBI Taxonomy" id="1220926"/>
    <lineage>
        <taxon>Eukaryota</taxon>
        <taxon>Fungi</taxon>
        <taxon>Fungi incertae sedis</taxon>
        <taxon>Mucoromycota</taxon>
        <taxon>Mucoromycotina</taxon>
        <taxon>Mucoromycetes</taxon>
        <taxon>Mucorales</taxon>
        <taxon>Mucorineae</taxon>
        <taxon>Mucoraceae</taxon>
        <taxon>Mucor</taxon>
    </lineage>
</organism>
<dbReference type="VEuPathDB" id="FungiDB:HMPREF1544_01078"/>
<evidence type="ECO:0000256" key="1">
    <source>
        <dbReference type="ARBA" id="ARBA00022679"/>
    </source>
</evidence>
<dbReference type="EMBL" id="KE123903">
    <property type="protein sequence ID" value="EPB92015.1"/>
    <property type="molecule type" value="Genomic_DNA"/>
</dbReference>
<proteinExistence type="predicted"/>
<reference evidence="3" key="1">
    <citation type="submission" date="2013-05" db="EMBL/GenBank/DDBJ databases">
        <title>The Genome sequence of Mucor circinelloides f. circinelloides 1006PhL.</title>
        <authorList>
            <consortium name="The Broad Institute Genomics Platform"/>
            <person name="Cuomo C."/>
            <person name="Earl A."/>
            <person name="Findley K."/>
            <person name="Lee S.C."/>
            <person name="Walker B."/>
            <person name="Young S."/>
            <person name="Zeng Q."/>
            <person name="Gargeya S."/>
            <person name="Fitzgerald M."/>
            <person name="Haas B."/>
            <person name="Abouelleil A."/>
            <person name="Allen A.W."/>
            <person name="Alvarado L."/>
            <person name="Arachchi H.M."/>
            <person name="Berlin A.M."/>
            <person name="Chapman S.B."/>
            <person name="Gainer-Dewar J."/>
            <person name="Goldberg J."/>
            <person name="Griggs A."/>
            <person name="Gujja S."/>
            <person name="Hansen M."/>
            <person name="Howarth C."/>
            <person name="Imamovic A."/>
            <person name="Ireland A."/>
            <person name="Larimer J."/>
            <person name="McCowan C."/>
            <person name="Murphy C."/>
            <person name="Pearson M."/>
            <person name="Poon T.W."/>
            <person name="Priest M."/>
            <person name="Roberts A."/>
            <person name="Saif S."/>
            <person name="Shea T."/>
            <person name="Sisk P."/>
            <person name="Sykes S."/>
            <person name="Wortman J."/>
            <person name="Nusbaum C."/>
            <person name="Birren B."/>
        </authorList>
    </citation>
    <scope>NUCLEOTIDE SEQUENCE [LARGE SCALE GENOMIC DNA]</scope>
    <source>
        <strain evidence="3">1006PhL</strain>
    </source>
</reference>
<protein>
    <submittedName>
        <fullName evidence="2">Uncharacterized protein</fullName>
    </submittedName>
</protein>
<sequence>MSVVESYTIYPSNKHNRPTPPSRVVLHGLDRIGSPIQIRNHRFFHAPRDDDDGTTTFETLVHRLTLSLAEALELYPPVAGAIESDEKGDIYSVMGPEYNKGTPFLVEKKSTPYQGDTDDIGPRQDVILAESASILAVKVTQFSCGTIAVASSFNHQLTDLRGTLDFLELWASLNRGEPVDVNHIPDDWTHTPGRFFQGLTRPSAPQAPLPFHLLDTPALGPPAYLLVPSVVTFWKFTSHDLRQLKKDLLPLDPTAWISSGDALASLVCGVITRARQQAAVPRLEGRSHEQEPHEQVVMAADGRDRAPKRDMTGGHYFGNFNPLWNATISRSDLLEATPASASRVALAIRTALNKELSPESIGYKISFFEDPNNNQPPGRIAWSADMILTNWCKNDLKGPKLDFGWGKPFHATSGRGGTLPPGYCLMTHDYDTGDTTVLMTVEEKGLDELKSDSLLNRYATQITE</sequence>
<keyword evidence="3" id="KW-1185">Reference proteome</keyword>
<dbReference type="OrthoDB" id="1862401at2759"/>
<gene>
    <name evidence="2" type="ORF">HMPREF1544_01078</name>
</gene>
<dbReference type="Pfam" id="PF02458">
    <property type="entry name" value="Transferase"/>
    <property type="match status" value="1"/>
</dbReference>
<name>S2KHX7_MUCC1</name>
<dbReference type="InterPro" id="IPR023213">
    <property type="entry name" value="CAT-like_dom_sf"/>
</dbReference>
<accession>S2KHX7</accession>
<dbReference type="InParanoid" id="S2KHX7"/>
<dbReference type="Gene3D" id="3.30.559.10">
    <property type="entry name" value="Chloramphenicol acetyltransferase-like domain"/>
    <property type="match status" value="2"/>
</dbReference>
<dbReference type="AlphaFoldDB" id="S2KHX7"/>
<dbReference type="InterPro" id="IPR051283">
    <property type="entry name" value="Sec_Metabolite_Acyltrans"/>
</dbReference>
<dbReference type="eggNOG" id="ENOG502SA09">
    <property type="taxonomic scope" value="Eukaryota"/>
</dbReference>
<evidence type="ECO:0000313" key="3">
    <source>
        <dbReference type="Proteomes" id="UP000014254"/>
    </source>
</evidence>